<keyword evidence="1" id="KW-1133">Transmembrane helix</keyword>
<proteinExistence type="predicted"/>
<evidence type="ECO:0000313" key="2">
    <source>
        <dbReference type="EMBL" id="ETD05701.1"/>
    </source>
</evidence>
<protein>
    <recommendedName>
        <fullName evidence="4">Gram-positive cocci surface proteins LPxTG domain-containing protein</fullName>
    </recommendedName>
</protein>
<dbReference type="AlphaFoldDB" id="V8AU54"/>
<dbReference type="NCBIfam" id="TIGR01167">
    <property type="entry name" value="LPXTG_anchor"/>
    <property type="match status" value="1"/>
</dbReference>
<sequence>MKKKYITFLITIVFFFPLLHIHFNVSANEYESQATVNLIREDPPKSQIYEEKDVSKDPTTESIIENIKIKEEKNFLPKTNDFNSPLLSIIGALILLTTILGMFVIKRKVSE</sequence>
<keyword evidence="1" id="KW-0472">Membrane</keyword>
<feature type="transmembrane region" description="Helical" evidence="1">
    <location>
        <begin position="86"/>
        <end position="105"/>
    </location>
</feature>
<name>V8AU54_9LACT</name>
<keyword evidence="1" id="KW-0812">Transmembrane</keyword>
<dbReference type="Proteomes" id="UP000018692">
    <property type="component" value="Unassembled WGS sequence"/>
</dbReference>
<comment type="caution">
    <text evidence="2">The sequence shown here is derived from an EMBL/GenBank/DDBJ whole genome shotgun (WGS) entry which is preliminary data.</text>
</comment>
<evidence type="ECO:0000256" key="1">
    <source>
        <dbReference type="SAM" id="Phobius"/>
    </source>
</evidence>
<dbReference type="EMBL" id="AVFE01000002">
    <property type="protein sequence ID" value="ETD05701.1"/>
    <property type="molecule type" value="Genomic_DNA"/>
</dbReference>
<organism evidence="2 3">
    <name type="scientific">Lactococcus garvieae TRF1</name>
    <dbReference type="NCBI Taxonomy" id="1380772"/>
    <lineage>
        <taxon>Bacteria</taxon>
        <taxon>Bacillati</taxon>
        <taxon>Bacillota</taxon>
        <taxon>Bacilli</taxon>
        <taxon>Lactobacillales</taxon>
        <taxon>Streptococcaceae</taxon>
        <taxon>Lactococcus</taxon>
    </lineage>
</organism>
<dbReference type="PATRIC" id="fig|1380772.3.peg.235"/>
<gene>
    <name evidence="2" type="ORF">N568_0101110</name>
</gene>
<accession>V8AU54</accession>
<evidence type="ECO:0008006" key="4">
    <source>
        <dbReference type="Google" id="ProtNLM"/>
    </source>
</evidence>
<reference evidence="2 3" key="1">
    <citation type="submission" date="2013-07" db="EMBL/GenBank/DDBJ databases">
        <title>Isolation of Lactococcus garvieae strain TRF1 from the fecal material of a timber rattlesnake.</title>
        <authorList>
            <person name="McLaughlin R.W."/>
            <person name="Cochran P.A."/>
            <person name="Dowd S.E."/>
        </authorList>
    </citation>
    <scope>NUCLEOTIDE SEQUENCE [LARGE SCALE GENOMIC DNA]</scope>
    <source>
        <strain evidence="2 3">TRF1</strain>
    </source>
</reference>
<evidence type="ECO:0000313" key="3">
    <source>
        <dbReference type="Proteomes" id="UP000018692"/>
    </source>
</evidence>